<dbReference type="PANTHER" id="PTHR45663">
    <property type="entry name" value="GEO12009P1"/>
    <property type="match status" value="1"/>
</dbReference>
<dbReference type="SUPFAM" id="SSF48452">
    <property type="entry name" value="TPR-like"/>
    <property type="match status" value="1"/>
</dbReference>
<dbReference type="InterPro" id="IPR011990">
    <property type="entry name" value="TPR-like_helical_dom_sf"/>
</dbReference>
<dbReference type="EMBL" id="FNWO01000002">
    <property type="protein sequence ID" value="SEH27500.1"/>
    <property type="molecule type" value="Genomic_DNA"/>
</dbReference>
<dbReference type="CDD" id="cd02956">
    <property type="entry name" value="ybbN"/>
    <property type="match status" value="1"/>
</dbReference>
<reference evidence="9" key="1">
    <citation type="submission" date="2016-10" db="EMBL/GenBank/DDBJ databases">
        <authorList>
            <person name="Varghese N."/>
            <person name="Submissions S."/>
        </authorList>
    </citation>
    <scope>NUCLEOTIDE SEQUENCE [LARGE SCALE GENOMIC DNA]</scope>
    <source>
        <strain evidence="9">DSM 13234</strain>
    </source>
</reference>
<dbReference type="GO" id="GO:0015035">
    <property type="term" value="F:protein-disulfide reductase activity"/>
    <property type="evidence" value="ECO:0007669"/>
    <property type="project" value="UniProtKB-ARBA"/>
</dbReference>
<gene>
    <name evidence="8" type="ORF">SAMN04244559_00524</name>
</gene>
<dbReference type="Pfam" id="PF14559">
    <property type="entry name" value="TPR_19"/>
    <property type="match status" value="1"/>
</dbReference>
<dbReference type="InterPro" id="IPR036249">
    <property type="entry name" value="Thioredoxin-like_sf"/>
</dbReference>
<dbReference type="Pfam" id="PF00085">
    <property type="entry name" value="Thioredoxin"/>
    <property type="match status" value="1"/>
</dbReference>
<dbReference type="RefSeq" id="WP_074765281.1">
    <property type="nucleotide sequence ID" value="NZ_FNWO01000002.1"/>
</dbReference>
<keyword evidence="3" id="KW-0249">Electron transport</keyword>
<dbReference type="Pfam" id="PF14561">
    <property type="entry name" value="TPR_20"/>
    <property type="match status" value="1"/>
</dbReference>
<dbReference type="Gene3D" id="3.40.30.10">
    <property type="entry name" value="Glutaredoxin"/>
    <property type="match status" value="1"/>
</dbReference>
<dbReference type="PROSITE" id="PS51352">
    <property type="entry name" value="THIOREDOXIN_2"/>
    <property type="match status" value="1"/>
</dbReference>
<dbReference type="FunFam" id="3.40.30.10:FF:000001">
    <property type="entry name" value="Thioredoxin"/>
    <property type="match status" value="1"/>
</dbReference>
<evidence type="ECO:0000256" key="4">
    <source>
        <dbReference type="ARBA" id="ARBA00023157"/>
    </source>
</evidence>
<keyword evidence="5" id="KW-0676">Redox-active center</keyword>
<evidence type="ECO:0000256" key="5">
    <source>
        <dbReference type="ARBA" id="ARBA00023284"/>
    </source>
</evidence>
<organism evidence="8 9">
    <name type="scientific">Magnetospirillum fulvum</name>
    <name type="common">Rhodospirillum fulvum</name>
    <dbReference type="NCBI Taxonomy" id="1082"/>
    <lineage>
        <taxon>Bacteria</taxon>
        <taxon>Pseudomonadati</taxon>
        <taxon>Pseudomonadota</taxon>
        <taxon>Alphaproteobacteria</taxon>
        <taxon>Rhodospirillales</taxon>
        <taxon>Rhodospirillaceae</taxon>
        <taxon>Magnetospirillum</taxon>
    </lineage>
</organism>
<comment type="similarity">
    <text evidence="1">Belongs to the thioredoxin family.</text>
</comment>
<dbReference type="InterPro" id="IPR017937">
    <property type="entry name" value="Thioredoxin_CS"/>
</dbReference>
<evidence type="ECO:0000313" key="8">
    <source>
        <dbReference type="EMBL" id="SEH27500.1"/>
    </source>
</evidence>
<dbReference type="GO" id="GO:0045454">
    <property type="term" value="P:cell redox homeostasis"/>
    <property type="evidence" value="ECO:0007669"/>
    <property type="project" value="TreeGrafter"/>
</dbReference>
<keyword evidence="4" id="KW-1015">Disulfide bond</keyword>
<keyword evidence="2" id="KW-0813">Transport</keyword>
<dbReference type="InterPro" id="IPR013766">
    <property type="entry name" value="Thioredoxin_domain"/>
</dbReference>
<dbReference type="AlphaFoldDB" id="A0A1H6GZP8"/>
<keyword evidence="9" id="KW-1185">Reference proteome</keyword>
<dbReference type="GO" id="GO:0006950">
    <property type="term" value="P:response to stress"/>
    <property type="evidence" value="ECO:0007669"/>
    <property type="project" value="UniProtKB-ARBA"/>
</dbReference>
<evidence type="ECO:0000256" key="6">
    <source>
        <dbReference type="SAM" id="MobiDB-lite"/>
    </source>
</evidence>
<protein>
    <submittedName>
        <fullName evidence="8">Thioredoxin</fullName>
    </submittedName>
</protein>
<dbReference type="SUPFAM" id="SSF52833">
    <property type="entry name" value="Thioredoxin-like"/>
    <property type="match status" value="1"/>
</dbReference>
<accession>A0A1H6GZP8</accession>
<feature type="domain" description="Thioredoxin" evidence="7">
    <location>
        <begin position="2"/>
        <end position="130"/>
    </location>
</feature>
<dbReference type="PRINTS" id="PR00421">
    <property type="entry name" value="THIOREDOXIN"/>
</dbReference>
<evidence type="ECO:0000256" key="1">
    <source>
        <dbReference type="ARBA" id="ARBA00008987"/>
    </source>
</evidence>
<name>A0A1H6GZP8_MAGFU</name>
<feature type="region of interest" description="Disordered" evidence="6">
    <location>
        <begin position="1"/>
        <end position="20"/>
    </location>
</feature>
<sequence>MDLLFSPGGSKTGRGGAADGQDLIKEGSTAGFRADVIEASMKAVVLVDFWAPWCGPCKQLGPALEKVVREAKGAARLVKINVDTNQQLAAQLRVQSVPMVYAFKDGRPIDAFTGALPESELRAFLKPHLGPVGPNLDEIVAEARTLLTDGDADTAIGLFQQVLEAEPEHPAALAGLLRCLIAMGESAEAGEIIAALSPELARHSDIAAVTTALELARRAAEIGETAGLQSRVEANPDDHQARFDLALACFAANQPEAAIESLLELFRRDRTWNDGAARAELVKLFEALGSAHPAVSAGRRRLSSLMFS</sequence>
<proteinExistence type="inferred from homology"/>
<dbReference type="GO" id="GO:0005829">
    <property type="term" value="C:cytosol"/>
    <property type="evidence" value="ECO:0007669"/>
    <property type="project" value="TreeGrafter"/>
</dbReference>
<dbReference type="Proteomes" id="UP000182983">
    <property type="component" value="Unassembled WGS sequence"/>
</dbReference>
<dbReference type="PROSITE" id="PS00194">
    <property type="entry name" value="THIOREDOXIN_1"/>
    <property type="match status" value="1"/>
</dbReference>
<evidence type="ECO:0000259" key="7">
    <source>
        <dbReference type="PROSITE" id="PS51352"/>
    </source>
</evidence>
<evidence type="ECO:0000256" key="2">
    <source>
        <dbReference type="ARBA" id="ARBA00022448"/>
    </source>
</evidence>
<dbReference type="Gene3D" id="1.25.40.10">
    <property type="entry name" value="Tetratricopeptide repeat domain"/>
    <property type="match status" value="2"/>
</dbReference>
<evidence type="ECO:0000256" key="3">
    <source>
        <dbReference type="ARBA" id="ARBA00022982"/>
    </source>
</evidence>
<evidence type="ECO:0000313" key="9">
    <source>
        <dbReference type="Proteomes" id="UP000182983"/>
    </source>
</evidence>
<dbReference type="PANTHER" id="PTHR45663:SF11">
    <property type="entry name" value="GEO12009P1"/>
    <property type="match status" value="1"/>
</dbReference>
<dbReference type="OrthoDB" id="9790390at2"/>